<comment type="caution">
    <text evidence="1">The sequence shown here is derived from an EMBL/GenBank/DDBJ whole genome shotgun (WGS) entry which is preliminary data.</text>
</comment>
<proteinExistence type="predicted"/>
<accession>A0ABV0JIL0</accession>
<protein>
    <recommendedName>
        <fullName evidence="3">Outer membrane protein beta-barrel domain-containing protein</fullName>
    </recommendedName>
</protein>
<sequence>MGHFMGLLLELGAAVEGKRKKVKKSLFYLLVLSFYFLVPVADSASGRVGVSFGKPVSAQAAYGSYVGVGATVGINENDFGEGRQAGGVIAVRYKLLQAPISLRAQALIGASPAVVSTISYDVPLNWQTDAYLGAGVAFGSGNRTPSPVGDKTSFALQPGIDYVIPNSNTVLFGNAIIAFDAYRDGGGTAVSVQGGVGLRF</sequence>
<evidence type="ECO:0000313" key="2">
    <source>
        <dbReference type="Proteomes" id="UP001442494"/>
    </source>
</evidence>
<name>A0ABV0JIL0_9CYAN</name>
<dbReference type="RefSeq" id="WP_199294949.1">
    <property type="nucleotide sequence ID" value="NZ_JAMPKK010000003.1"/>
</dbReference>
<reference evidence="1 2" key="1">
    <citation type="submission" date="2022-04" db="EMBL/GenBank/DDBJ databases">
        <title>Positive selection, recombination, and allopatry shape intraspecific diversity of widespread and dominant cyanobacteria.</title>
        <authorList>
            <person name="Wei J."/>
            <person name="Shu W."/>
            <person name="Hu C."/>
        </authorList>
    </citation>
    <scope>NUCLEOTIDE SEQUENCE [LARGE SCALE GENOMIC DNA]</scope>
    <source>
        <strain evidence="1 2">GB2-A5</strain>
    </source>
</reference>
<keyword evidence="2" id="KW-1185">Reference proteome</keyword>
<evidence type="ECO:0008006" key="3">
    <source>
        <dbReference type="Google" id="ProtNLM"/>
    </source>
</evidence>
<organism evidence="1 2">
    <name type="scientific">Funiculus sociatus GB2-A5</name>
    <dbReference type="NCBI Taxonomy" id="2933946"/>
    <lineage>
        <taxon>Bacteria</taxon>
        <taxon>Bacillati</taxon>
        <taxon>Cyanobacteriota</taxon>
        <taxon>Cyanophyceae</taxon>
        <taxon>Coleofasciculales</taxon>
        <taxon>Coleofasciculaceae</taxon>
        <taxon>Funiculus</taxon>
    </lineage>
</organism>
<dbReference type="Proteomes" id="UP001442494">
    <property type="component" value="Unassembled WGS sequence"/>
</dbReference>
<dbReference type="EMBL" id="JAMPKK010000003">
    <property type="protein sequence ID" value="MEP0863282.1"/>
    <property type="molecule type" value="Genomic_DNA"/>
</dbReference>
<gene>
    <name evidence="1" type="ORF">NDI37_02230</name>
</gene>
<evidence type="ECO:0000313" key="1">
    <source>
        <dbReference type="EMBL" id="MEP0863282.1"/>
    </source>
</evidence>